<evidence type="ECO:0000256" key="5">
    <source>
        <dbReference type="ARBA" id="ARBA00022597"/>
    </source>
</evidence>
<keyword evidence="4" id="KW-1134">Transmembrane beta strand</keyword>
<evidence type="ECO:0000256" key="6">
    <source>
        <dbReference type="ARBA" id="ARBA00022692"/>
    </source>
</evidence>
<keyword evidence="13" id="KW-0998">Cell outer membrane</keyword>
<evidence type="ECO:0000259" key="15">
    <source>
        <dbReference type="Pfam" id="PF02563"/>
    </source>
</evidence>
<evidence type="ECO:0000256" key="3">
    <source>
        <dbReference type="ARBA" id="ARBA00022448"/>
    </source>
</evidence>
<dbReference type="Gene3D" id="3.30.1950.10">
    <property type="entry name" value="wza like domain"/>
    <property type="match status" value="1"/>
</dbReference>
<evidence type="ECO:0000256" key="12">
    <source>
        <dbReference type="ARBA" id="ARBA00023139"/>
    </source>
</evidence>
<evidence type="ECO:0000259" key="16">
    <source>
        <dbReference type="Pfam" id="PF22461"/>
    </source>
</evidence>
<feature type="domain" description="Polysaccharide export protein N-terminal" evidence="15">
    <location>
        <begin position="52"/>
        <end position="149"/>
    </location>
</feature>
<keyword evidence="11" id="KW-0472">Membrane</keyword>
<evidence type="ECO:0000313" key="17">
    <source>
        <dbReference type="EMBL" id="MBK0401565.1"/>
    </source>
</evidence>
<evidence type="ECO:0000256" key="7">
    <source>
        <dbReference type="ARBA" id="ARBA00022729"/>
    </source>
</evidence>
<keyword evidence="8" id="KW-0625">Polysaccharide transport</keyword>
<keyword evidence="18" id="KW-1185">Reference proteome</keyword>
<dbReference type="Pfam" id="PF22461">
    <property type="entry name" value="SLBB_2"/>
    <property type="match status" value="1"/>
</dbReference>
<evidence type="ECO:0000256" key="14">
    <source>
        <dbReference type="ARBA" id="ARBA00023288"/>
    </source>
</evidence>
<dbReference type="InterPro" id="IPR054765">
    <property type="entry name" value="SLBB_dom"/>
</dbReference>
<evidence type="ECO:0000256" key="9">
    <source>
        <dbReference type="ARBA" id="ARBA00023065"/>
    </source>
</evidence>
<evidence type="ECO:0000256" key="1">
    <source>
        <dbReference type="ARBA" id="ARBA00004571"/>
    </source>
</evidence>
<gene>
    <name evidence="17" type="ORF">I5M27_01130</name>
</gene>
<dbReference type="EMBL" id="JAEHFX010000001">
    <property type="protein sequence ID" value="MBK0401565.1"/>
    <property type="molecule type" value="Genomic_DNA"/>
</dbReference>
<evidence type="ECO:0000256" key="10">
    <source>
        <dbReference type="ARBA" id="ARBA00023114"/>
    </source>
</evidence>
<accession>A0ABS1BWX5</accession>
<dbReference type="InterPro" id="IPR003715">
    <property type="entry name" value="Poly_export_N"/>
</dbReference>
<dbReference type="Proteomes" id="UP000644147">
    <property type="component" value="Unassembled WGS sequence"/>
</dbReference>
<evidence type="ECO:0000313" key="18">
    <source>
        <dbReference type="Proteomes" id="UP000644147"/>
    </source>
</evidence>
<reference evidence="17 18" key="1">
    <citation type="submission" date="2020-12" db="EMBL/GenBank/DDBJ databases">
        <title>Bacterial novel species Adhaeribacter sp. BT258 isolated from soil.</title>
        <authorList>
            <person name="Jung H.-Y."/>
        </authorList>
    </citation>
    <scope>NUCLEOTIDE SEQUENCE [LARGE SCALE GENOMIC DNA]</scope>
    <source>
        <strain evidence="17 18">BT258</strain>
    </source>
</reference>
<evidence type="ECO:0000256" key="2">
    <source>
        <dbReference type="ARBA" id="ARBA00009450"/>
    </source>
</evidence>
<sequence length="268" mass="30140">MLRSLLFKLPRYGCFLLLFVSLWSCSVYRQNIMFRTDGDVNIEKMRASLATAEKNYVIQPNDYLDVRVYTNRGERILDPNGEILRSLSGGMIQNQIEERPRFLVQSNGIVKLPMVDYVKVSGLTLLEADSLLQVMFTKFYKDVYVITKVLNNRIIVLGAPGGKVIPMTNDNMNLIEVLAAAGGVDKNGKVHNIRLIRGDLQNPSVQVINLATIEGMRKAALNVEPNDIVYVEPVRRVFLEALADYLPVFSAVTGVLTTYIVIKDLIEN</sequence>
<keyword evidence="7" id="KW-0732">Signal</keyword>
<dbReference type="PANTHER" id="PTHR33619:SF3">
    <property type="entry name" value="POLYSACCHARIDE EXPORT PROTEIN GFCE-RELATED"/>
    <property type="match status" value="1"/>
</dbReference>
<proteinExistence type="inferred from homology"/>
<protein>
    <submittedName>
        <fullName evidence="17">Polysaccharide biosynthesis/export family protein</fullName>
    </submittedName>
</protein>
<dbReference type="PANTHER" id="PTHR33619">
    <property type="entry name" value="POLYSACCHARIDE EXPORT PROTEIN GFCE-RELATED"/>
    <property type="match status" value="1"/>
</dbReference>
<feature type="domain" description="SLBB" evidence="16">
    <location>
        <begin position="164"/>
        <end position="231"/>
    </location>
</feature>
<keyword evidence="10" id="KW-0626">Porin</keyword>
<evidence type="ECO:0000256" key="13">
    <source>
        <dbReference type="ARBA" id="ARBA00023237"/>
    </source>
</evidence>
<keyword evidence="5" id="KW-0762">Sugar transport</keyword>
<keyword evidence="3" id="KW-0813">Transport</keyword>
<keyword evidence="14" id="KW-0449">Lipoprotein</keyword>
<organism evidence="17 18">
    <name type="scientific">Adhaeribacter terrigena</name>
    <dbReference type="NCBI Taxonomy" id="2793070"/>
    <lineage>
        <taxon>Bacteria</taxon>
        <taxon>Pseudomonadati</taxon>
        <taxon>Bacteroidota</taxon>
        <taxon>Cytophagia</taxon>
        <taxon>Cytophagales</taxon>
        <taxon>Hymenobacteraceae</taxon>
        <taxon>Adhaeribacter</taxon>
    </lineage>
</organism>
<comment type="subcellular location">
    <subcellularLocation>
        <location evidence="1">Cell outer membrane</location>
        <topology evidence="1">Multi-pass membrane protein</topology>
    </subcellularLocation>
</comment>
<dbReference type="Pfam" id="PF02563">
    <property type="entry name" value="Poly_export"/>
    <property type="match status" value="1"/>
</dbReference>
<comment type="similarity">
    <text evidence="2">Belongs to the BexD/CtrA/VexA family.</text>
</comment>
<keyword evidence="9" id="KW-0406">Ion transport</keyword>
<evidence type="ECO:0000256" key="4">
    <source>
        <dbReference type="ARBA" id="ARBA00022452"/>
    </source>
</evidence>
<name>A0ABS1BWX5_9BACT</name>
<keyword evidence="12" id="KW-0564">Palmitate</keyword>
<evidence type="ECO:0000256" key="8">
    <source>
        <dbReference type="ARBA" id="ARBA00023047"/>
    </source>
</evidence>
<keyword evidence="6" id="KW-0812">Transmembrane</keyword>
<comment type="caution">
    <text evidence="17">The sequence shown here is derived from an EMBL/GenBank/DDBJ whole genome shotgun (WGS) entry which is preliminary data.</text>
</comment>
<dbReference type="InterPro" id="IPR049712">
    <property type="entry name" value="Poly_export"/>
</dbReference>
<dbReference type="Gene3D" id="3.10.560.10">
    <property type="entry name" value="Outer membrane lipoprotein wza domain like"/>
    <property type="match status" value="1"/>
</dbReference>
<evidence type="ECO:0000256" key="11">
    <source>
        <dbReference type="ARBA" id="ARBA00023136"/>
    </source>
</evidence>